<dbReference type="PANTHER" id="PTHR31234">
    <property type="entry name" value="LATE EMBRYOGENESIS ABUNDANT (LEA) HYDROXYPROLINE-RICH GLYCOPROTEIN FAMILY"/>
    <property type="match status" value="1"/>
</dbReference>
<evidence type="ECO:0000256" key="6">
    <source>
        <dbReference type="SAM" id="Phobius"/>
    </source>
</evidence>
<dbReference type="EMBL" id="OU466860">
    <property type="protein sequence ID" value="CAH2060913.1"/>
    <property type="molecule type" value="Genomic_DNA"/>
</dbReference>
<evidence type="ECO:0000313" key="8">
    <source>
        <dbReference type="EMBL" id="CAH2060913.1"/>
    </source>
</evidence>
<dbReference type="Pfam" id="PF03168">
    <property type="entry name" value="LEA_2"/>
    <property type="match status" value="1"/>
</dbReference>
<name>A0AAU9SDR1_THLAR</name>
<keyword evidence="3 6" id="KW-1133">Transmembrane helix</keyword>
<feature type="domain" description="Late embryogenesis abundant protein LEA-2 subgroup" evidence="7">
    <location>
        <begin position="119"/>
        <end position="208"/>
    </location>
</feature>
<reference evidence="8 9" key="1">
    <citation type="submission" date="2022-03" db="EMBL/GenBank/DDBJ databases">
        <authorList>
            <person name="Nunn A."/>
            <person name="Chopra R."/>
            <person name="Nunn A."/>
            <person name="Contreras Garrido A."/>
        </authorList>
    </citation>
    <scope>NUCLEOTIDE SEQUENCE [LARGE SCALE GENOMIC DNA]</scope>
</reference>
<feature type="region of interest" description="Disordered" evidence="5">
    <location>
        <begin position="1"/>
        <end position="37"/>
    </location>
</feature>
<dbReference type="GO" id="GO:0005886">
    <property type="term" value="C:plasma membrane"/>
    <property type="evidence" value="ECO:0007669"/>
    <property type="project" value="TreeGrafter"/>
</dbReference>
<accession>A0AAU9SDR1</accession>
<dbReference type="GO" id="GO:0098542">
    <property type="term" value="P:defense response to other organism"/>
    <property type="evidence" value="ECO:0007669"/>
    <property type="project" value="InterPro"/>
</dbReference>
<organism evidence="8 9">
    <name type="scientific">Thlaspi arvense</name>
    <name type="common">Field penny-cress</name>
    <dbReference type="NCBI Taxonomy" id="13288"/>
    <lineage>
        <taxon>Eukaryota</taxon>
        <taxon>Viridiplantae</taxon>
        <taxon>Streptophyta</taxon>
        <taxon>Embryophyta</taxon>
        <taxon>Tracheophyta</taxon>
        <taxon>Spermatophyta</taxon>
        <taxon>Magnoliopsida</taxon>
        <taxon>eudicotyledons</taxon>
        <taxon>Gunneridae</taxon>
        <taxon>Pentapetalae</taxon>
        <taxon>rosids</taxon>
        <taxon>malvids</taxon>
        <taxon>Brassicales</taxon>
        <taxon>Brassicaceae</taxon>
        <taxon>Thlaspideae</taxon>
        <taxon>Thlaspi</taxon>
    </lineage>
</organism>
<proteinExistence type="predicted"/>
<evidence type="ECO:0000256" key="2">
    <source>
        <dbReference type="ARBA" id="ARBA00022692"/>
    </source>
</evidence>
<evidence type="ECO:0000256" key="3">
    <source>
        <dbReference type="ARBA" id="ARBA00022989"/>
    </source>
</evidence>
<dbReference type="AlphaFoldDB" id="A0AAU9SDR1"/>
<dbReference type="PANTHER" id="PTHR31234:SF55">
    <property type="entry name" value="LATE EMBRYOGENESIS ABUNDANT (LEA) HYDROXYPROLINE-RICH GLYCOPROTEIN FAMILY"/>
    <property type="match status" value="1"/>
</dbReference>
<protein>
    <recommendedName>
        <fullName evidence="7">Late embryogenesis abundant protein LEA-2 subgroup domain-containing protein</fullName>
    </recommendedName>
</protein>
<evidence type="ECO:0000256" key="4">
    <source>
        <dbReference type="ARBA" id="ARBA00023136"/>
    </source>
</evidence>
<sequence length="247" mass="28088">MQQEPNPRPATGYPYPHPYPDPPQQPAASANGYPPNAGTAYPYQNHNPYYAPQPNPRAILLRRLFIAFLVFILILGLILFILMLVFRSQYPDVYINSLSVSNFNVSNNHLSGKWDLQLQFRNPNSKMSLQYDTVFLTLYYHRPSRISLSDTRLQPFDQGTKDQTPVNATLSVAGTYVDGRMTNSILEDRSGGRVEFDLRIDSTVTFRYGAFRRRRYVRSYCDDVAVGIPASRGSGEMIGPSKRCKSY</sequence>
<feature type="compositionally biased region" description="Pro residues" evidence="5">
    <location>
        <begin position="15"/>
        <end position="25"/>
    </location>
</feature>
<keyword evidence="9" id="KW-1185">Reference proteome</keyword>
<dbReference type="InterPro" id="IPR004864">
    <property type="entry name" value="LEA_2"/>
</dbReference>
<dbReference type="Proteomes" id="UP000836841">
    <property type="component" value="Chromosome 4"/>
</dbReference>
<evidence type="ECO:0000256" key="5">
    <source>
        <dbReference type="SAM" id="MobiDB-lite"/>
    </source>
</evidence>
<evidence type="ECO:0000256" key="1">
    <source>
        <dbReference type="ARBA" id="ARBA00004167"/>
    </source>
</evidence>
<feature type="transmembrane region" description="Helical" evidence="6">
    <location>
        <begin position="64"/>
        <end position="86"/>
    </location>
</feature>
<gene>
    <name evidence="8" type="ORF">TAV2_LOCUS13683</name>
</gene>
<dbReference type="InterPro" id="IPR044839">
    <property type="entry name" value="NDR1-like"/>
</dbReference>
<evidence type="ECO:0000313" key="9">
    <source>
        <dbReference type="Proteomes" id="UP000836841"/>
    </source>
</evidence>
<evidence type="ECO:0000259" key="7">
    <source>
        <dbReference type="Pfam" id="PF03168"/>
    </source>
</evidence>
<keyword evidence="2 6" id="KW-0812">Transmembrane</keyword>
<keyword evidence="4 6" id="KW-0472">Membrane</keyword>
<comment type="subcellular location">
    <subcellularLocation>
        <location evidence="1">Membrane</location>
        <topology evidence="1">Single-pass membrane protein</topology>
    </subcellularLocation>
</comment>